<dbReference type="Proteomes" id="UP000183365">
    <property type="component" value="Unassembled WGS sequence"/>
</dbReference>
<proteinExistence type="predicted"/>
<keyword evidence="2" id="KW-1185">Reference proteome</keyword>
<dbReference type="OrthoDB" id="3973046at2759"/>
<evidence type="ECO:0000313" key="1">
    <source>
        <dbReference type="EMBL" id="SGZ39573.1"/>
    </source>
</evidence>
<dbReference type="EMBL" id="FQNF01000026">
    <property type="protein sequence ID" value="SGZ39573.1"/>
    <property type="molecule type" value="Genomic_DNA"/>
</dbReference>
<accession>A0A1L0CL33</accession>
<reference evidence="2" key="1">
    <citation type="submission" date="2016-11" db="EMBL/GenBank/DDBJ databases">
        <authorList>
            <person name="Guldener U."/>
        </authorList>
    </citation>
    <scope>NUCLEOTIDE SEQUENCE [LARGE SCALE GENOMIC DNA]</scope>
</reference>
<dbReference type="VEuPathDB" id="FungiDB:HGUI_01773"/>
<sequence length="401" mass="47294">MLEISSLQMFRNVMQLFYKHPTLPHIYPYQALRKRHFQFISNNLSKYFEHERLQVDVKTYEMESGMYVTYFKDLYPTTTNKLPLVVVGEPMMSSFGILYPPTISNLLRKYSRIYVIDLPGVGMNNESKMVDSYLAFRDTLPKINPAYRLKASLLTGRMKYVAGSHDHEYLEKIDKIRKFYFDDAFDEFITRHQFEKIDMLTVSMSSYFVIKFFENYHKSIVNKLHIIGDAPLTKSIHTMSRTNPVQSVDDVENLPQYDPGWLLMTLSYNKCLMRYLRFRVYLKIISHQKYLSEGELNSAYEHLEIIKHILHKHHEKEFDVFSDVAYNLFTGSSSPFEDYLLTYEKYDKFININSYEIYETDSWENTVVEEDEECLPFDLKSTVAKSGGILVDGRDADLIQP</sequence>
<protein>
    <submittedName>
        <fullName evidence="1">Uncharacterized protein</fullName>
    </submittedName>
</protein>
<organism evidence="1 2">
    <name type="scientific">Hanseniaspora guilliermondii</name>
    <dbReference type="NCBI Taxonomy" id="56406"/>
    <lineage>
        <taxon>Eukaryota</taxon>
        <taxon>Fungi</taxon>
        <taxon>Dikarya</taxon>
        <taxon>Ascomycota</taxon>
        <taxon>Saccharomycotina</taxon>
        <taxon>Saccharomycetes</taxon>
        <taxon>Saccharomycodales</taxon>
        <taxon>Saccharomycodaceae</taxon>
        <taxon>Hanseniaspora</taxon>
    </lineage>
</organism>
<evidence type="ECO:0000313" key="2">
    <source>
        <dbReference type="Proteomes" id="UP000183365"/>
    </source>
</evidence>
<gene>
    <name evidence="1" type="ORF">HGUI_01773</name>
</gene>
<name>A0A1L0CL33_9ASCO</name>
<dbReference type="AlphaFoldDB" id="A0A1L0CL33"/>